<feature type="domain" description="UvrD-like helicase C-terminal" evidence="15">
    <location>
        <begin position="302"/>
        <end position="580"/>
    </location>
</feature>
<feature type="domain" description="UvrD-like helicase ATP-binding" evidence="14">
    <location>
        <begin position="22"/>
        <end position="301"/>
    </location>
</feature>
<dbReference type="EC" id="5.6.2.4" evidence="9"/>
<accession>A0AA37Q5A1</accession>
<feature type="compositionally biased region" description="Basic and acidic residues" evidence="13">
    <location>
        <begin position="700"/>
        <end position="711"/>
    </location>
</feature>
<dbReference type="GO" id="GO:0043138">
    <property type="term" value="F:3'-5' DNA helicase activity"/>
    <property type="evidence" value="ECO:0007669"/>
    <property type="project" value="UniProtKB-EC"/>
</dbReference>
<comment type="catalytic activity">
    <reaction evidence="8">
        <text>Couples ATP hydrolysis with the unwinding of duplex DNA by translocating in the 3'-5' direction.</text>
        <dbReference type="EC" id="5.6.2.4"/>
    </reaction>
</comment>
<dbReference type="PANTHER" id="PTHR11070">
    <property type="entry name" value="UVRD / RECB / PCRA DNA HELICASE FAMILY MEMBER"/>
    <property type="match status" value="1"/>
</dbReference>
<gene>
    <name evidence="16" type="primary">pcrA</name>
    <name evidence="16" type="ORF">rosag_31020</name>
</gene>
<evidence type="ECO:0000256" key="13">
    <source>
        <dbReference type="SAM" id="MobiDB-lite"/>
    </source>
</evidence>
<dbReference type="SUPFAM" id="SSF52540">
    <property type="entry name" value="P-loop containing nucleoside triphosphate hydrolases"/>
    <property type="match status" value="1"/>
</dbReference>
<dbReference type="Pfam" id="PF13361">
    <property type="entry name" value="UvrD_C"/>
    <property type="match status" value="1"/>
</dbReference>
<dbReference type="GO" id="GO:0016787">
    <property type="term" value="F:hydrolase activity"/>
    <property type="evidence" value="ECO:0007669"/>
    <property type="project" value="UniProtKB-UniRule"/>
</dbReference>
<dbReference type="InterPro" id="IPR013986">
    <property type="entry name" value="DExx_box_DNA_helicase_dom_sf"/>
</dbReference>
<dbReference type="InterPro" id="IPR014017">
    <property type="entry name" value="DNA_helicase_UvrD-like_C"/>
</dbReference>
<feature type="region of interest" description="Disordered" evidence="13">
    <location>
        <begin position="1"/>
        <end position="20"/>
    </location>
</feature>
<dbReference type="EMBL" id="BRXS01000004">
    <property type="protein sequence ID" value="GLC26589.1"/>
    <property type="molecule type" value="Genomic_DNA"/>
</dbReference>
<evidence type="ECO:0000256" key="2">
    <source>
        <dbReference type="ARBA" id="ARBA00022741"/>
    </source>
</evidence>
<dbReference type="GO" id="GO:0003677">
    <property type="term" value="F:DNA binding"/>
    <property type="evidence" value="ECO:0007669"/>
    <property type="project" value="UniProtKB-KW"/>
</dbReference>
<evidence type="ECO:0000256" key="4">
    <source>
        <dbReference type="ARBA" id="ARBA00022806"/>
    </source>
</evidence>
<evidence type="ECO:0000256" key="1">
    <source>
        <dbReference type="ARBA" id="ARBA00009922"/>
    </source>
</evidence>
<keyword evidence="6" id="KW-0238">DNA-binding</keyword>
<evidence type="ECO:0000313" key="17">
    <source>
        <dbReference type="Proteomes" id="UP001161325"/>
    </source>
</evidence>
<dbReference type="PANTHER" id="PTHR11070:SF2">
    <property type="entry name" value="ATP-DEPENDENT DNA HELICASE SRS2"/>
    <property type="match status" value="1"/>
</dbReference>
<keyword evidence="2 12" id="KW-0547">Nucleotide-binding</keyword>
<sequence>MQPSHPSTSAAPMGAAARDPLAGLNPAQREAVLHFEGPALVLAGAGSGKTRVLTTRIARLVEHHRVDPMQILAVTFTNKAAGEMRERITRLLGYEPKGMWAGTFHAIGARLLRAHAHLMGRTPNFTIYDEDDALNTVKRVMEKHGIQPKEVAPKSILSAISDAKNALVSPREYGELAMDPFTKTVAKVYPDLEPALRQANAVTFDDLLTLPVEILRAHPHVLAGYQHRFRFLLVDEYQDTNHVQFEFVRLLGGQTGNVMVVGDDDQSIYGWRGADIRNILDFEKTWPGAAVVRLEENYRSTPNVLELANVVIAENAGRRGKTLRATRPAGERVSLVGALDDRDEADFVVDEIAARRAGENRVLRHFAILYRTNAQSRSLEEALRRRAYPYRLVGSVRFYDRREIRDLMAYLKLIANPADGEAFRRVVNVPKRGIGDTSVDQIAARAGAMGIPLLEAARSAEVRESLRPAARTALAEFVNVIDKLRAAAPNVGVDELLRELVDAIKYGDHLKAEGPDWQERGENVRSLIDGAAETVIEDGGEVGLTPLDHFLQKATLVAGVDALDPNADAVTLMTMHNAKGLEFPVVFITGLEDGLFPLARAYDDPKQLEEERRLFYVGITRAEEKLYITHAEQRLRNGEKMQSRPSGFLDGLAPGLFDKKLTLKARSSGRAFMSGLGGGGGSGRGERGDRSWGSSSWGSRSERSTGNDRAARGGQTGFEGGDDFSWIDNKPSNRRPGTPVNLPTSMPASMKRRPGGVPEQEVGEGVALGKGMRVRHEKFGTGTIAELAGSGPDAKVRIDFDDEEIGRKTLVVGKAKLEPEIE</sequence>
<dbReference type="Gene3D" id="3.40.50.300">
    <property type="entry name" value="P-loop containing nucleotide triphosphate hydrolases"/>
    <property type="match status" value="2"/>
</dbReference>
<feature type="compositionally biased region" description="Polar residues" evidence="13">
    <location>
        <begin position="1"/>
        <end position="10"/>
    </location>
</feature>
<dbReference type="GO" id="GO:0005829">
    <property type="term" value="C:cytosol"/>
    <property type="evidence" value="ECO:0007669"/>
    <property type="project" value="TreeGrafter"/>
</dbReference>
<dbReference type="InterPro" id="IPR027417">
    <property type="entry name" value="P-loop_NTPase"/>
</dbReference>
<dbReference type="Pfam" id="PF21196">
    <property type="entry name" value="PcrA_UvrD_tudor"/>
    <property type="match status" value="1"/>
</dbReference>
<evidence type="ECO:0000259" key="15">
    <source>
        <dbReference type="PROSITE" id="PS51217"/>
    </source>
</evidence>
<evidence type="ECO:0000259" key="14">
    <source>
        <dbReference type="PROSITE" id="PS51198"/>
    </source>
</evidence>
<dbReference type="InterPro" id="IPR000212">
    <property type="entry name" value="DNA_helicase_UvrD/REP"/>
</dbReference>
<protein>
    <recommendedName>
        <fullName evidence="9">DNA 3'-5' helicase</fullName>
        <ecNumber evidence="9">5.6.2.4</ecNumber>
    </recommendedName>
    <alternativeName>
        <fullName evidence="10">DNA 3'-5' helicase II</fullName>
    </alternativeName>
</protein>
<dbReference type="AlphaFoldDB" id="A0AA37Q5A1"/>
<keyword evidence="4 12" id="KW-0347">Helicase</keyword>
<comment type="similarity">
    <text evidence="1">Belongs to the helicase family. UvrD subfamily.</text>
</comment>
<keyword evidence="7" id="KW-0413">Isomerase</keyword>
<keyword evidence="3 12" id="KW-0378">Hydrolase</keyword>
<evidence type="ECO:0000256" key="7">
    <source>
        <dbReference type="ARBA" id="ARBA00023235"/>
    </source>
</evidence>
<dbReference type="GO" id="GO:0005524">
    <property type="term" value="F:ATP binding"/>
    <property type="evidence" value="ECO:0007669"/>
    <property type="project" value="UniProtKB-UniRule"/>
</dbReference>
<evidence type="ECO:0000256" key="11">
    <source>
        <dbReference type="ARBA" id="ARBA00048988"/>
    </source>
</evidence>
<dbReference type="RefSeq" id="WP_284351039.1">
    <property type="nucleotide sequence ID" value="NZ_BRXS01000004.1"/>
</dbReference>
<keyword evidence="5 12" id="KW-0067">ATP-binding</keyword>
<organism evidence="16 17">
    <name type="scientific">Roseisolibacter agri</name>
    <dbReference type="NCBI Taxonomy" id="2014610"/>
    <lineage>
        <taxon>Bacteria</taxon>
        <taxon>Pseudomonadati</taxon>
        <taxon>Gemmatimonadota</taxon>
        <taxon>Gemmatimonadia</taxon>
        <taxon>Gemmatimonadales</taxon>
        <taxon>Gemmatimonadaceae</taxon>
        <taxon>Roseisolibacter</taxon>
    </lineage>
</organism>
<evidence type="ECO:0000256" key="12">
    <source>
        <dbReference type="PROSITE-ProRule" id="PRU00560"/>
    </source>
</evidence>
<evidence type="ECO:0000256" key="6">
    <source>
        <dbReference type="ARBA" id="ARBA00023125"/>
    </source>
</evidence>
<dbReference type="Gene3D" id="1.10.486.10">
    <property type="entry name" value="PCRA, domain 4"/>
    <property type="match status" value="1"/>
</dbReference>
<dbReference type="PROSITE" id="PS51198">
    <property type="entry name" value="UVRD_HELICASE_ATP_BIND"/>
    <property type="match status" value="1"/>
</dbReference>
<name>A0AA37Q5A1_9BACT</name>
<dbReference type="GO" id="GO:0033202">
    <property type="term" value="C:DNA helicase complex"/>
    <property type="evidence" value="ECO:0007669"/>
    <property type="project" value="TreeGrafter"/>
</dbReference>
<comment type="catalytic activity">
    <reaction evidence="11">
        <text>ATP + H2O = ADP + phosphate + H(+)</text>
        <dbReference type="Rhea" id="RHEA:13065"/>
        <dbReference type="ChEBI" id="CHEBI:15377"/>
        <dbReference type="ChEBI" id="CHEBI:15378"/>
        <dbReference type="ChEBI" id="CHEBI:30616"/>
        <dbReference type="ChEBI" id="CHEBI:43474"/>
        <dbReference type="ChEBI" id="CHEBI:456216"/>
        <dbReference type="EC" id="5.6.2.4"/>
    </reaction>
</comment>
<dbReference type="PROSITE" id="PS51217">
    <property type="entry name" value="UVRD_HELICASE_CTER"/>
    <property type="match status" value="1"/>
</dbReference>
<keyword evidence="17" id="KW-1185">Reference proteome</keyword>
<evidence type="ECO:0000313" key="16">
    <source>
        <dbReference type="EMBL" id="GLC26589.1"/>
    </source>
</evidence>
<evidence type="ECO:0000256" key="8">
    <source>
        <dbReference type="ARBA" id="ARBA00034617"/>
    </source>
</evidence>
<evidence type="ECO:0000256" key="3">
    <source>
        <dbReference type="ARBA" id="ARBA00022801"/>
    </source>
</evidence>
<dbReference type="CDD" id="cd17932">
    <property type="entry name" value="DEXQc_UvrD"/>
    <property type="match status" value="1"/>
</dbReference>
<evidence type="ECO:0000256" key="10">
    <source>
        <dbReference type="ARBA" id="ARBA00034923"/>
    </source>
</evidence>
<evidence type="ECO:0000256" key="9">
    <source>
        <dbReference type="ARBA" id="ARBA00034808"/>
    </source>
</evidence>
<comment type="caution">
    <text evidence="16">The sequence shown here is derived from an EMBL/GenBank/DDBJ whole genome shotgun (WGS) entry which is preliminary data.</text>
</comment>
<dbReference type="GO" id="GO:0000725">
    <property type="term" value="P:recombinational repair"/>
    <property type="evidence" value="ECO:0007669"/>
    <property type="project" value="TreeGrafter"/>
</dbReference>
<feature type="binding site" evidence="12">
    <location>
        <begin position="43"/>
        <end position="50"/>
    </location>
    <ligand>
        <name>ATP</name>
        <dbReference type="ChEBI" id="CHEBI:30616"/>
    </ligand>
</feature>
<dbReference type="CDD" id="cd18807">
    <property type="entry name" value="SF1_C_UvrD"/>
    <property type="match status" value="1"/>
</dbReference>
<evidence type="ECO:0000256" key="5">
    <source>
        <dbReference type="ARBA" id="ARBA00022840"/>
    </source>
</evidence>
<dbReference type="Pfam" id="PF00580">
    <property type="entry name" value="UvrD-helicase"/>
    <property type="match status" value="1"/>
</dbReference>
<dbReference type="Gene3D" id="1.10.10.160">
    <property type="match status" value="1"/>
</dbReference>
<feature type="region of interest" description="Disordered" evidence="13">
    <location>
        <begin position="671"/>
        <end position="762"/>
    </location>
</feature>
<dbReference type="InterPro" id="IPR014016">
    <property type="entry name" value="UvrD-like_ATP-bd"/>
</dbReference>
<reference evidence="16" key="1">
    <citation type="submission" date="2022-08" db="EMBL/GenBank/DDBJ databases">
        <title>Draft genome sequencing of Roseisolibacter agri AW1220.</title>
        <authorList>
            <person name="Tobiishi Y."/>
            <person name="Tonouchi A."/>
        </authorList>
    </citation>
    <scope>NUCLEOTIDE SEQUENCE</scope>
    <source>
        <strain evidence="16">AW1220</strain>
    </source>
</reference>
<proteinExistence type="inferred from homology"/>
<dbReference type="Proteomes" id="UP001161325">
    <property type="component" value="Unassembled WGS sequence"/>
</dbReference>